<evidence type="ECO:0000313" key="1">
    <source>
        <dbReference type="EMBL" id="PIO24393.1"/>
    </source>
</evidence>
<accession>A0A2G9RAW1</accession>
<gene>
    <name evidence="1" type="ORF">AB205_0164490</name>
</gene>
<dbReference type="InterPro" id="IPR011009">
    <property type="entry name" value="Kinase-like_dom_sf"/>
</dbReference>
<feature type="non-terminal residue" evidence="1">
    <location>
        <position position="1"/>
    </location>
</feature>
<proteinExistence type="predicted"/>
<reference evidence="1" key="1">
    <citation type="submission" date="2017-08" db="EMBL/GenBank/DDBJ databases">
        <title>Assembly of the North American Bullfrog Genome.</title>
        <authorList>
            <person name="Warren R.L."/>
            <person name="Vandervalk B.P."/>
            <person name="Kucuk E."/>
            <person name="Birol I."/>
            <person name="Helbing C."/>
            <person name="Pandoh P."/>
            <person name="Behsaz B."/>
            <person name="Mohamadi H."/>
            <person name="Chu J."/>
            <person name="Jackman S."/>
            <person name="Hammond S.A."/>
            <person name="Veldhoen N."/>
            <person name="Kirk H."/>
            <person name="Zhao Y."/>
            <person name="Coope R."/>
            <person name="Pleasance S."/>
            <person name="Moore R."/>
            <person name="Holt R."/>
        </authorList>
    </citation>
    <scope>NUCLEOTIDE SEQUENCE</scope>
    <source>
        <strain evidence="1">Bruno</strain>
        <tissue evidence="1">Liver</tissue>
    </source>
</reference>
<dbReference type="AlphaFoldDB" id="A0A2G9RAW1"/>
<evidence type="ECO:0008006" key="2">
    <source>
        <dbReference type="Google" id="ProtNLM"/>
    </source>
</evidence>
<protein>
    <recommendedName>
        <fullName evidence="2">Protein kinase domain-containing protein</fullName>
    </recommendedName>
</protein>
<dbReference type="EMBL" id="KV952497">
    <property type="protein sequence ID" value="PIO24393.1"/>
    <property type="molecule type" value="Genomic_DNA"/>
</dbReference>
<dbReference type="SUPFAM" id="SSF56112">
    <property type="entry name" value="Protein kinase-like (PK-like)"/>
    <property type="match status" value="1"/>
</dbReference>
<name>A0A2G9RAW1_AQUCT</name>
<dbReference type="Gene3D" id="1.10.510.10">
    <property type="entry name" value="Transferase(Phosphotransferase) domain 1"/>
    <property type="match status" value="1"/>
</dbReference>
<sequence>GHKIYDPLTPVFHNFIKVALTKNPKKRPTAERLLTHTLVAQGGLSRFQALELLDKVNNPDHHHHYIEPDEDDLEPVLAVRHTIRSTNKGVRAERTASELN</sequence>
<feature type="non-terminal residue" evidence="1">
    <location>
        <position position="100"/>
    </location>
</feature>
<dbReference type="OrthoDB" id="8693905at2759"/>
<organism evidence="1">
    <name type="scientific">Aquarana catesbeiana</name>
    <name type="common">American bullfrog</name>
    <name type="synonym">Rana catesbeiana</name>
    <dbReference type="NCBI Taxonomy" id="8400"/>
    <lineage>
        <taxon>Eukaryota</taxon>
        <taxon>Metazoa</taxon>
        <taxon>Chordata</taxon>
        <taxon>Craniata</taxon>
        <taxon>Vertebrata</taxon>
        <taxon>Euteleostomi</taxon>
        <taxon>Amphibia</taxon>
        <taxon>Batrachia</taxon>
        <taxon>Anura</taxon>
        <taxon>Neobatrachia</taxon>
        <taxon>Ranoidea</taxon>
        <taxon>Ranidae</taxon>
        <taxon>Aquarana</taxon>
    </lineage>
</organism>